<keyword evidence="3 5" id="KW-1133">Transmembrane helix</keyword>
<keyword evidence="4 5" id="KW-0472">Membrane</keyword>
<dbReference type="Proteomes" id="UP001430172">
    <property type="component" value="Unassembled WGS sequence"/>
</dbReference>
<accession>A0ABS2CPX5</accession>
<proteinExistence type="predicted"/>
<evidence type="ECO:0000256" key="4">
    <source>
        <dbReference type="ARBA" id="ARBA00023136"/>
    </source>
</evidence>
<evidence type="ECO:0000259" key="6">
    <source>
        <dbReference type="PROSITE" id="PS50850"/>
    </source>
</evidence>
<sequence>MSPIASYRRLFSLAGPLYVLVAFVGRLPLAMSQMGTLLLVSGTTGSYGLGGAAAGGLAVANAAGAPVAGGLADRIGQRPVVLAQSLAGGAGLLLLVGLAHGGAAPALVVASAALAGLLMPQVGPLARVRWRPMTRHQGEHQPRLMETAFSYEGAADEASFVMGPALIGVLAVLASPSVALVVAALLLLGFGTAFAVHHTAALTHAHRPAADHTGRLVTATFVVLLGAQLLMGVVFGSVQTGTTVLTTLAGRPGLAGLVHATLGVGSVVAGLAVAGLPARFTVPSRVLVAALGLAVLSTPLLLTDTVPRLFLVVLVLGFVIAPYMISVFRLGERAVPPARIGAAMTLLASVTGLGYAVGSAVAGRIADDHGHSGAFAVTVTAACAAAVLALASQPLLRRGAPSPDVPALHPGTVPG</sequence>
<feature type="transmembrane region" description="Helical" evidence="5">
    <location>
        <begin position="373"/>
        <end position="391"/>
    </location>
</feature>
<feature type="transmembrane region" description="Helical" evidence="5">
    <location>
        <begin position="309"/>
        <end position="328"/>
    </location>
</feature>
<keyword evidence="2 5" id="KW-0812">Transmembrane</keyword>
<evidence type="ECO:0000256" key="5">
    <source>
        <dbReference type="SAM" id="Phobius"/>
    </source>
</evidence>
<dbReference type="RefSeq" id="WP_204132320.1">
    <property type="nucleotide sequence ID" value="NZ_JAFDVD010000017.1"/>
</dbReference>
<evidence type="ECO:0000256" key="2">
    <source>
        <dbReference type="ARBA" id="ARBA00022692"/>
    </source>
</evidence>
<dbReference type="PROSITE" id="PS50850">
    <property type="entry name" value="MFS"/>
    <property type="match status" value="1"/>
</dbReference>
<feature type="transmembrane region" description="Helical" evidence="5">
    <location>
        <begin position="178"/>
        <end position="196"/>
    </location>
</feature>
<reference evidence="7" key="1">
    <citation type="submission" date="2021-02" db="EMBL/GenBank/DDBJ databases">
        <title>Phycicoccus sp. MQZ13P-5T, whole genome shotgun sequence.</title>
        <authorList>
            <person name="Tuo L."/>
        </authorList>
    </citation>
    <scope>NUCLEOTIDE SEQUENCE</scope>
    <source>
        <strain evidence="7">MQZ13P-5</strain>
    </source>
</reference>
<dbReference type="EMBL" id="JAFDVD010000017">
    <property type="protein sequence ID" value="MBM6401860.1"/>
    <property type="molecule type" value="Genomic_DNA"/>
</dbReference>
<feature type="transmembrane region" description="Helical" evidence="5">
    <location>
        <begin position="286"/>
        <end position="303"/>
    </location>
</feature>
<feature type="transmembrane region" description="Helical" evidence="5">
    <location>
        <begin position="216"/>
        <end position="236"/>
    </location>
</feature>
<evidence type="ECO:0000256" key="3">
    <source>
        <dbReference type="ARBA" id="ARBA00022989"/>
    </source>
</evidence>
<dbReference type="SUPFAM" id="SSF103473">
    <property type="entry name" value="MFS general substrate transporter"/>
    <property type="match status" value="1"/>
</dbReference>
<dbReference type="PANTHER" id="PTHR23542">
    <property type="match status" value="1"/>
</dbReference>
<keyword evidence="8" id="KW-1185">Reference proteome</keyword>
<feature type="transmembrane region" description="Helical" evidence="5">
    <location>
        <begin position="256"/>
        <end position="274"/>
    </location>
</feature>
<feature type="transmembrane region" description="Helical" evidence="5">
    <location>
        <begin position="340"/>
        <end position="361"/>
    </location>
</feature>
<gene>
    <name evidence="7" type="ORF">JQN70_15795</name>
</gene>
<protein>
    <submittedName>
        <fullName evidence="7">MFS transporter</fullName>
    </submittedName>
</protein>
<dbReference type="PANTHER" id="PTHR23542:SF1">
    <property type="entry name" value="MAJOR FACILITATOR SUPERFAMILY (MFS) PROFILE DOMAIN-CONTAINING PROTEIN"/>
    <property type="match status" value="1"/>
</dbReference>
<comment type="subcellular location">
    <subcellularLocation>
        <location evidence="1">Cell membrane</location>
        <topology evidence="1">Multi-pass membrane protein</topology>
    </subcellularLocation>
</comment>
<organism evidence="7 8">
    <name type="scientific">Phycicoccus sonneratiae</name>
    <dbReference type="NCBI Taxonomy" id="2807628"/>
    <lineage>
        <taxon>Bacteria</taxon>
        <taxon>Bacillati</taxon>
        <taxon>Actinomycetota</taxon>
        <taxon>Actinomycetes</taxon>
        <taxon>Micrococcales</taxon>
        <taxon>Intrasporangiaceae</taxon>
        <taxon>Phycicoccus</taxon>
    </lineage>
</organism>
<feature type="domain" description="Major facilitator superfamily (MFS) profile" evidence="6">
    <location>
        <begin position="220"/>
        <end position="415"/>
    </location>
</feature>
<dbReference type="Gene3D" id="1.20.1250.20">
    <property type="entry name" value="MFS general substrate transporter like domains"/>
    <property type="match status" value="1"/>
</dbReference>
<feature type="transmembrane region" description="Helical" evidence="5">
    <location>
        <begin position="7"/>
        <end position="27"/>
    </location>
</feature>
<dbReference type="InterPro" id="IPR036259">
    <property type="entry name" value="MFS_trans_sf"/>
</dbReference>
<evidence type="ECO:0000313" key="7">
    <source>
        <dbReference type="EMBL" id="MBM6401860.1"/>
    </source>
</evidence>
<evidence type="ECO:0000313" key="8">
    <source>
        <dbReference type="Proteomes" id="UP001430172"/>
    </source>
</evidence>
<dbReference type="InterPro" id="IPR020846">
    <property type="entry name" value="MFS_dom"/>
</dbReference>
<feature type="transmembrane region" description="Helical" evidence="5">
    <location>
        <begin position="47"/>
        <end position="68"/>
    </location>
</feature>
<name>A0ABS2CPX5_9MICO</name>
<comment type="caution">
    <text evidence="7">The sequence shown here is derived from an EMBL/GenBank/DDBJ whole genome shotgun (WGS) entry which is preliminary data.</text>
</comment>
<evidence type="ECO:0000256" key="1">
    <source>
        <dbReference type="ARBA" id="ARBA00004651"/>
    </source>
</evidence>